<reference evidence="1" key="1">
    <citation type="journal article" date="2018" name="Nat. Plants">
        <title>Whole-genome landscape of Medicago truncatula symbiotic genes.</title>
        <authorList>
            <person name="Pecrix Y."/>
            <person name="Gamas P."/>
            <person name="Carrere S."/>
        </authorList>
    </citation>
    <scope>NUCLEOTIDE SEQUENCE</scope>
    <source>
        <tissue evidence="1">Leaves</tissue>
    </source>
</reference>
<dbReference type="EMBL" id="PSQE01000001">
    <property type="protein sequence ID" value="RHN78130.1"/>
    <property type="molecule type" value="Genomic_DNA"/>
</dbReference>
<dbReference type="Proteomes" id="UP000265566">
    <property type="component" value="Chromosome 1"/>
</dbReference>
<proteinExistence type="predicted"/>
<name>A0A396JIR0_MEDTR</name>
<comment type="caution">
    <text evidence="1">The sequence shown here is derived from an EMBL/GenBank/DDBJ whole genome shotgun (WGS) entry which is preliminary data.</text>
</comment>
<dbReference type="AlphaFoldDB" id="A0A396JIR0"/>
<dbReference type="Gramene" id="rna1651">
    <property type="protein sequence ID" value="RHN78130.1"/>
    <property type="gene ID" value="gene1651"/>
</dbReference>
<accession>A0A396JIR0</accession>
<sequence length="45" mass="5312">MNYNIVKYFGITLSKIILFCKNAPNKIFYIVFCCVINIHALRKDK</sequence>
<gene>
    <name evidence="1" type="ORF">MtrunA17_Chr1g0162131</name>
</gene>
<organism evidence="1">
    <name type="scientific">Medicago truncatula</name>
    <name type="common">Barrel medic</name>
    <name type="synonym">Medicago tribuloides</name>
    <dbReference type="NCBI Taxonomy" id="3880"/>
    <lineage>
        <taxon>Eukaryota</taxon>
        <taxon>Viridiplantae</taxon>
        <taxon>Streptophyta</taxon>
        <taxon>Embryophyta</taxon>
        <taxon>Tracheophyta</taxon>
        <taxon>Spermatophyta</taxon>
        <taxon>Magnoliopsida</taxon>
        <taxon>eudicotyledons</taxon>
        <taxon>Gunneridae</taxon>
        <taxon>Pentapetalae</taxon>
        <taxon>rosids</taxon>
        <taxon>fabids</taxon>
        <taxon>Fabales</taxon>
        <taxon>Fabaceae</taxon>
        <taxon>Papilionoideae</taxon>
        <taxon>50 kb inversion clade</taxon>
        <taxon>NPAAA clade</taxon>
        <taxon>Hologalegina</taxon>
        <taxon>IRL clade</taxon>
        <taxon>Trifolieae</taxon>
        <taxon>Medicago</taxon>
    </lineage>
</organism>
<evidence type="ECO:0000313" key="1">
    <source>
        <dbReference type="EMBL" id="RHN78130.1"/>
    </source>
</evidence>
<protein>
    <submittedName>
        <fullName evidence="1">Uncharacterized protein</fullName>
    </submittedName>
</protein>